<dbReference type="InterPro" id="IPR008979">
    <property type="entry name" value="Galactose-bd-like_sf"/>
</dbReference>
<keyword evidence="6" id="KW-0732">Signal</keyword>
<dbReference type="InterPro" id="IPR036909">
    <property type="entry name" value="Cyt_c-like_dom_sf"/>
</dbReference>
<evidence type="ECO:0000256" key="6">
    <source>
        <dbReference type="SAM" id="SignalP"/>
    </source>
</evidence>
<keyword evidence="3 4" id="KW-0408">Iron</keyword>
<dbReference type="PROSITE" id="PS51007">
    <property type="entry name" value="CYTC"/>
    <property type="match status" value="1"/>
</dbReference>
<sequence length="998" mass="111273" precursor="true">MALRRSPLLFLLFWLSLVSTDLAAKDRPLDFKTDIAPLFADHCVRCHSPDNTKGGVSLAGVQDLLDNGYLTPGKPDESYLLELVTSQEGKPPTMPQEASPLSDEQVALLTRWIREGAVWPKDVVVKQKSKADTSWWSLQPLKEDFAAIKPASAEQGLTIDDFIRQKLAKEQLSLSPAADRRTLIRRLAFDLHGLPPDPAAVEAFVNDPDPRAYEKLVDHMLASPRYGERMAQHWLDLAHYADTHGFERDKRRDNAWRYRDYVIAAFNADKPYARFLQEQIAGDVLWPDDEQATIATGFLAAGPWDFVGQVETKSDVLRRSARSLDLDDMATQVMTACMGITINCARCHDHKLDPITQKEYYQLRAVFAGVKRAERVVSQSAIKEYESRKQELTAQLNEIDYRISKLEGTGLDLADIVGGGNGLGTGAFRQGIDARTAKVQTRDFGALGNVQTNRFVTSAFDFVDGVFIPDGQAGNANIIVSSTGTTITGLPQTSGKAWDMIRNGPVASQHSPELDGIDFTAAGHSLLGLHANSGITFDLQKIRQSTQLAELKFTTKLGYFGASGPFQADVRVFVDGEEVAKYTQLKREAGLQSLDIDLPASARFLTLIATDGGNGYSHDQVGFGDPRLVSAVARKMDPSEKQELAQLNDQRKQVASRLKSLGSPPRFYGVVKNQKMPEVHLLVRGNPEAPAEEVLAPAALASLQMLEPELGSTKSSQGERRAALAEWITHPDNPLTKRVIVNRLWLWHFGQGIVKTPSDFGYGGGRPSHPELLDWLAGELQRQNGSLKAMQRLILLSDTYRQQSRAEADQRGYKVDADNRLLWHQNPRRREAEAIRDAVLFVSGKLNPQRGGPGFEDFQYQDAYAPIYTYVTADKPELWRRSIYRYRVRTTPNRFLTTLDCPDPANLTARRLTTTTPLQSLALYNNDFMLRQARYFAERINEEAGSQTDDQVQRAFQLALGRKPTTQEATLASEFVTQQDLFALCRSLLNSNEFVYVD</sequence>
<evidence type="ECO:0000256" key="4">
    <source>
        <dbReference type="PROSITE-ProRule" id="PRU00433"/>
    </source>
</evidence>
<keyword evidence="5" id="KW-0175">Coiled coil</keyword>
<dbReference type="InterPro" id="IPR038637">
    <property type="entry name" value="NPCBM_sf"/>
</dbReference>
<dbReference type="OrthoDB" id="127107at2"/>
<evidence type="ECO:0000256" key="2">
    <source>
        <dbReference type="ARBA" id="ARBA00022723"/>
    </source>
</evidence>
<feature type="chain" id="PRO_5022017784" evidence="6">
    <location>
        <begin position="24"/>
        <end position="998"/>
    </location>
</feature>
<dbReference type="Pfam" id="PF07583">
    <property type="entry name" value="PSCyt2"/>
    <property type="match status" value="1"/>
</dbReference>
<dbReference type="GO" id="GO:0009055">
    <property type="term" value="F:electron transfer activity"/>
    <property type="evidence" value="ECO:0007669"/>
    <property type="project" value="InterPro"/>
</dbReference>
<dbReference type="GO" id="GO:0020037">
    <property type="term" value="F:heme binding"/>
    <property type="evidence" value="ECO:0007669"/>
    <property type="project" value="InterPro"/>
</dbReference>
<gene>
    <name evidence="8" type="ORF">HG66A1_31160</name>
</gene>
<feature type="coiled-coil region" evidence="5">
    <location>
        <begin position="382"/>
        <end position="409"/>
    </location>
</feature>
<dbReference type="RefSeq" id="WP_145185462.1">
    <property type="nucleotide sequence ID" value="NZ_CP036266.1"/>
</dbReference>
<evidence type="ECO:0000313" key="8">
    <source>
        <dbReference type="EMBL" id="QDT21317.1"/>
    </source>
</evidence>
<dbReference type="InterPro" id="IPR013222">
    <property type="entry name" value="Glyco_hyd_98_carb-bd"/>
</dbReference>
<dbReference type="Proteomes" id="UP000320421">
    <property type="component" value="Chromosome"/>
</dbReference>
<reference evidence="8 9" key="1">
    <citation type="submission" date="2019-02" db="EMBL/GenBank/DDBJ databases">
        <title>Deep-cultivation of Planctomycetes and their phenomic and genomic characterization uncovers novel biology.</title>
        <authorList>
            <person name="Wiegand S."/>
            <person name="Jogler M."/>
            <person name="Boedeker C."/>
            <person name="Pinto D."/>
            <person name="Vollmers J."/>
            <person name="Rivas-Marin E."/>
            <person name="Kohn T."/>
            <person name="Peeters S.H."/>
            <person name="Heuer A."/>
            <person name="Rast P."/>
            <person name="Oberbeckmann S."/>
            <person name="Bunk B."/>
            <person name="Jeske O."/>
            <person name="Meyerdierks A."/>
            <person name="Storesund J.E."/>
            <person name="Kallscheuer N."/>
            <person name="Luecker S."/>
            <person name="Lage O.M."/>
            <person name="Pohl T."/>
            <person name="Merkel B.J."/>
            <person name="Hornburger P."/>
            <person name="Mueller R.-W."/>
            <person name="Bruemmer F."/>
            <person name="Labrenz M."/>
            <person name="Spormann A.M."/>
            <person name="Op den Camp H."/>
            <person name="Overmann J."/>
            <person name="Amann R."/>
            <person name="Jetten M.S.M."/>
            <person name="Mascher T."/>
            <person name="Medema M.H."/>
            <person name="Devos D.P."/>
            <person name="Kaster A.-K."/>
            <person name="Ovreas L."/>
            <person name="Rohde M."/>
            <person name="Galperin M.Y."/>
            <person name="Jogler C."/>
        </authorList>
    </citation>
    <scope>NUCLEOTIDE SEQUENCE [LARGE SCALE GENOMIC DNA]</scope>
    <source>
        <strain evidence="8 9">HG66A1</strain>
    </source>
</reference>
<dbReference type="InterPro" id="IPR011444">
    <property type="entry name" value="DUF1549"/>
</dbReference>
<dbReference type="InterPro" id="IPR009056">
    <property type="entry name" value="Cyt_c-like_dom"/>
</dbReference>
<dbReference type="InterPro" id="IPR022655">
    <property type="entry name" value="DUF1553"/>
</dbReference>
<proteinExistence type="predicted"/>
<keyword evidence="9" id="KW-1185">Reference proteome</keyword>
<evidence type="ECO:0000256" key="3">
    <source>
        <dbReference type="ARBA" id="ARBA00023004"/>
    </source>
</evidence>
<feature type="domain" description="Cytochrome c" evidence="7">
    <location>
        <begin position="30"/>
        <end position="117"/>
    </location>
</feature>
<dbReference type="SMART" id="SM00776">
    <property type="entry name" value="NPCBM"/>
    <property type="match status" value="1"/>
</dbReference>
<dbReference type="SUPFAM" id="SSF46626">
    <property type="entry name" value="Cytochrome c"/>
    <property type="match status" value="1"/>
</dbReference>
<evidence type="ECO:0000256" key="1">
    <source>
        <dbReference type="ARBA" id="ARBA00022617"/>
    </source>
</evidence>
<dbReference type="PANTHER" id="PTHR35889:SF3">
    <property type="entry name" value="F-BOX DOMAIN-CONTAINING PROTEIN"/>
    <property type="match status" value="1"/>
</dbReference>
<dbReference type="Gene3D" id="2.60.120.1060">
    <property type="entry name" value="NPCBM/NEW2 domain"/>
    <property type="match status" value="1"/>
</dbReference>
<dbReference type="Pfam" id="PF07635">
    <property type="entry name" value="PSCyt1"/>
    <property type="match status" value="1"/>
</dbReference>
<feature type="signal peptide" evidence="6">
    <location>
        <begin position="1"/>
        <end position="23"/>
    </location>
</feature>
<name>A0A517PPL6_9PLAN</name>
<keyword evidence="1 4" id="KW-0349">Heme</keyword>
<organism evidence="8 9">
    <name type="scientific">Gimesia chilikensis</name>
    <dbReference type="NCBI Taxonomy" id="2605989"/>
    <lineage>
        <taxon>Bacteria</taxon>
        <taxon>Pseudomonadati</taxon>
        <taxon>Planctomycetota</taxon>
        <taxon>Planctomycetia</taxon>
        <taxon>Planctomycetales</taxon>
        <taxon>Planctomycetaceae</taxon>
        <taxon>Gimesia</taxon>
    </lineage>
</organism>
<dbReference type="Pfam" id="PF07587">
    <property type="entry name" value="PSD1"/>
    <property type="match status" value="1"/>
</dbReference>
<dbReference type="EMBL" id="CP036266">
    <property type="protein sequence ID" value="QDT21317.1"/>
    <property type="molecule type" value="Genomic_DNA"/>
</dbReference>
<dbReference type="AlphaFoldDB" id="A0A517PPL6"/>
<evidence type="ECO:0000259" key="7">
    <source>
        <dbReference type="PROSITE" id="PS51007"/>
    </source>
</evidence>
<dbReference type="SUPFAM" id="SSF49785">
    <property type="entry name" value="Galactose-binding domain-like"/>
    <property type="match status" value="1"/>
</dbReference>
<dbReference type="Gene3D" id="1.10.760.10">
    <property type="entry name" value="Cytochrome c-like domain"/>
    <property type="match status" value="1"/>
</dbReference>
<dbReference type="Pfam" id="PF08305">
    <property type="entry name" value="NPCBM"/>
    <property type="match status" value="1"/>
</dbReference>
<accession>A0A517PPL6</accession>
<dbReference type="PANTHER" id="PTHR35889">
    <property type="entry name" value="CYCLOINULO-OLIGOSACCHARIDE FRUCTANOTRANSFERASE-RELATED"/>
    <property type="match status" value="1"/>
</dbReference>
<dbReference type="InterPro" id="IPR011429">
    <property type="entry name" value="Cyt_c_Planctomycete-type"/>
</dbReference>
<evidence type="ECO:0000256" key="5">
    <source>
        <dbReference type="SAM" id="Coils"/>
    </source>
</evidence>
<keyword evidence="2 4" id="KW-0479">Metal-binding</keyword>
<evidence type="ECO:0000313" key="9">
    <source>
        <dbReference type="Proteomes" id="UP000320421"/>
    </source>
</evidence>
<protein>
    <submittedName>
        <fullName evidence="8">NPCBM/NEW2 domain protein</fullName>
    </submittedName>
</protein>
<dbReference type="GO" id="GO:0046872">
    <property type="term" value="F:metal ion binding"/>
    <property type="evidence" value="ECO:0007669"/>
    <property type="project" value="UniProtKB-KW"/>
</dbReference>